<dbReference type="PANTHER" id="PTHR16515">
    <property type="entry name" value="PR DOMAIN ZINC FINGER PROTEIN"/>
    <property type="match status" value="1"/>
</dbReference>
<dbReference type="FunFam" id="3.30.160.60:FF:000446">
    <property type="entry name" value="Zinc finger protein"/>
    <property type="match status" value="1"/>
</dbReference>
<dbReference type="Proteomes" id="UP001162162">
    <property type="component" value="Unassembled WGS sequence"/>
</dbReference>
<dbReference type="InterPro" id="IPR013087">
    <property type="entry name" value="Znf_C2H2_type"/>
</dbReference>
<keyword evidence="7" id="KW-0539">Nucleus</keyword>
<feature type="region of interest" description="Disordered" evidence="9">
    <location>
        <begin position="380"/>
        <end position="411"/>
    </location>
</feature>
<evidence type="ECO:0000256" key="5">
    <source>
        <dbReference type="ARBA" id="ARBA00022833"/>
    </source>
</evidence>
<evidence type="ECO:0000259" key="10">
    <source>
        <dbReference type="PROSITE" id="PS50157"/>
    </source>
</evidence>
<reference evidence="11" key="1">
    <citation type="journal article" date="2023" name="Insect Mol. Biol.">
        <title>Genome sequencing provides insights into the evolution of gene families encoding plant cell wall-degrading enzymes in longhorned beetles.</title>
        <authorList>
            <person name="Shin N.R."/>
            <person name="Okamura Y."/>
            <person name="Kirsch R."/>
            <person name="Pauchet Y."/>
        </authorList>
    </citation>
    <scope>NUCLEOTIDE SEQUENCE</scope>
    <source>
        <strain evidence="11">AMC_N1</strain>
    </source>
</reference>
<dbReference type="FunFam" id="3.30.160.60:FF:000145">
    <property type="entry name" value="Zinc finger protein 574"/>
    <property type="match status" value="1"/>
</dbReference>
<feature type="region of interest" description="Disordered" evidence="9">
    <location>
        <begin position="605"/>
        <end position="652"/>
    </location>
</feature>
<dbReference type="EMBL" id="JAPWTK010000386">
    <property type="protein sequence ID" value="KAJ8941141.1"/>
    <property type="molecule type" value="Genomic_DNA"/>
</dbReference>
<feature type="region of interest" description="Disordered" evidence="9">
    <location>
        <begin position="449"/>
        <end position="473"/>
    </location>
</feature>
<feature type="domain" description="C2H2-type" evidence="10">
    <location>
        <begin position="299"/>
        <end position="322"/>
    </location>
</feature>
<dbReference type="Pfam" id="PF00096">
    <property type="entry name" value="zf-C2H2"/>
    <property type="match status" value="6"/>
</dbReference>
<evidence type="ECO:0000256" key="4">
    <source>
        <dbReference type="ARBA" id="ARBA00022771"/>
    </source>
</evidence>
<evidence type="ECO:0000256" key="9">
    <source>
        <dbReference type="SAM" id="MobiDB-lite"/>
    </source>
</evidence>
<feature type="domain" description="C2H2-type" evidence="10">
    <location>
        <begin position="206"/>
        <end position="233"/>
    </location>
</feature>
<proteinExistence type="predicted"/>
<evidence type="ECO:0000256" key="6">
    <source>
        <dbReference type="ARBA" id="ARBA00023125"/>
    </source>
</evidence>
<keyword evidence="12" id="KW-1185">Reference proteome</keyword>
<feature type="domain" description="C2H2-type" evidence="10">
    <location>
        <begin position="262"/>
        <end position="289"/>
    </location>
</feature>
<keyword evidence="2" id="KW-0479">Metal-binding</keyword>
<feature type="compositionally biased region" description="Basic and acidic residues" evidence="9">
    <location>
        <begin position="605"/>
        <end position="628"/>
    </location>
</feature>
<evidence type="ECO:0000313" key="12">
    <source>
        <dbReference type="Proteomes" id="UP001162162"/>
    </source>
</evidence>
<evidence type="ECO:0000256" key="7">
    <source>
        <dbReference type="ARBA" id="ARBA00023242"/>
    </source>
</evidence>
<feature type="compositionally biased region" description="Basic and acidic residues" evidence="9">
    <location>
        <begin position="380"/>
        <end position="391"/>
    </location>
</feature>
<dbReference type="GO" id="GO:0003677">
    <property type="term" value="F:DNA binding"/>
    <property type="evidence" value="ECO:0007669"/>
    <property type="project" value="UniProtKB-KW"/>
</dbReference>
<feature type="domain" description="C2H2-type" evidence="10">
    <location>
        <begin position="150"/>
        <end position="177"/>
    </location>
</feature>
<dbReference type="SMART" id="SM00355">
    <property type="entry name" value="ZnF_C2H2"/>
    <property type="match status" value="10"/>
</dbReference>
<evidence type="ECO:0000256" key="1">
    <source>
        <dbReference type="ARBA" id="ARBA00004123"/>
    </source>
</evidence>
<organism evidence="11 12">
    <name type="scientific">Aromia moschata</name>
    <dbReference type="NCBI Taxonomy" id="1265417"/>
    <lineage>
        <taxon>Eukaryota</taxon>
        <taxon>Metazoa</taxon>
        <taxon>Ecdysozoa</taxon>
        <taxon>Arthropoda</taxon>
        <taxon>Hexapoda</taxon>
        <taxon>Insecta</taxon>
        <taxon>Pterygota</taxon>
        <taxon>Neoptera</taxon>
        <taxon>Endopterygota</taxon>
        <taxon>Coleoptera</taxon>
        <taxon>Polyphaga</taxon>
        <taxon>Cucujiformia</taxon>
        <taxon>Chrysomeloidea</taxon>
        <taxon>Cerambycidae</taxon>
        <taxon>Cerambycinae</taxon>
        <taxon>Callichromatini</taxon>
        <taxon>Aromia</taxon>
    </lineage>
</organism>
<accession>A0AAV8XQG2</accession>
<dbReference type="PROSITE" id="PS50157">
    <property type="entry name" value="ZINC_FINGER_C2H2_2"/>
    <property type="match status" value="10"/>
</dbReference>
<evidence type="ECO:0000313" key="11">
    <source>
        <dbReference type="EMBL" id="KAJ8941141.1"/>
    </source>
</evidence>
<protein>
    <recommendedName>
        <fullName evidence="10">C2H2-type domain-containing protein</fullName>
    </recommendedName>
</protein>
<dbReference type="GO" id="GO:0005634">
    <property type="term" value="C:nucleus"/>
    <property type="evidence" value="ECO:0007669"/>
    <property type="project" value="UniProtKB-SubCell"/>
</dbReference>
<feature type="region of interest" description="Disordered" evidence="9">
    <location>
        <begin position="1"/>
        <end position="20"/>
    </location>
</feature>
<sequence>MHGQSNIQHSTSKRIKMEDGTEIITLNFSATGEQAEESSVQPGQHENETILGYDDEMQAAEEGLHPDDDDYMNLEEESQINPVLKVNQVATDCFPCPHCERSFPLKQLLDLHIPNHNRERCFQCDECDRKFFTKYDLQKHLQTHNGQKPHNCLVCSKSFSRESLLRRHEKIHNDVPKYMCAQCDKTFLTKQYLDAHTEKHKKKRPFTCQVCNKSFVFKQGLERHEIVHSNNKPHKCNYCEASFTSTIKLTRHITSHAGLRPYPCKLCGRTFLLSHHLTRHMRSHYAAQCSSPESAIGQHKCDICSMSFRRKHSLINHSAIHSMVNLRCVICNTSFETANMVKDHITTHLTGLPFPCEKCDYSFDTSEQLEEHELKHAEMEYEEQIEKEVISEARQQQSADENADDEDGDGYEEGEVAEYTITDINNPEVVPRQTVKKPTYAQFLKDELGSDLEEGEAGAREEVRQEEALSAEEPPIEPIKPIVRQEGTKVYQRKAPLKRTVPQVVPQQPAKVAPLEQITQPPEAQIDAELGLTSQAIGSLPNKKMVNMKLGDKVVRVQKFIVTKEEMKAMAKQVVLKNPGQPVLNATLKPVQKIDIESLLDKKTNIRHEIKKYQRRPGPEAHGSEEGAQKATASRSATKEEEPNSSQEFQNT</sequence>
<dbReference type="PANTHER" id="PTHR16515:SF49">
    <property type="entry name" value="GASTRULA ZINC FINGER PROTEIN XLCGF49.1-LIKE-RELATED"/>
    <property type="match status" value="1"/>
</dbReference>
<keyword evidence="5" id="KW-0862">Zinc</keyword>
<feature type="compositionally biased region" description="Polar residues" evidence="9">
    <location>
        <begin position="1"/>
        <end position="10"/>
    </location>
</feature>
<evidence type="ECO:0000256" key="3">
    <source>
        <dbReference type="ARBA" id="ARBA00022737"/>
    </source>
</evidence>
<evidence type="ECO:0000256" key="8">
    <source>
        <dbReference type="PROSITE-ProRule" id="PRU00042"/>
    </source>
</evidence>
<name>A0AAV8XQG2_9CUCU</name>
<dbReference type="FunFam" id="3.30.160.60:FF:000624">
    <property type="entry name" value="zinc finger protein 697"/>
    <property type="match status" value="1"/>
</dbReference>
<dbReference type="SUPFAM" id="SSF57667">
    <property type="entry name" value="beta-beta-alpha zinc fingers"/>
    <property type="match status" value="6"/>
</dbReference>
<feature type="compositionally biased region" description="Basic and acidic residues" evidence="9">
    <location>
        <begin position="457"/>
        <end position="467"/>
    </location>
</feature>
<feature type="domain" description="C2H2-type" evidence="10">
    <location>
        <begin position="178"/>
        <end position="205"/>
    </location>
</feature>
<feature type="domain" description="C2H2-type" evidence="10">
    <location>
        <begin position="354"/>
        <end position="381"/>
    </location>
</feature>
<keyword evidence="3" id="KW-0677">Repeat</keyword>
<dbReference type="InterPro" id="IPR050331">
    <property type="entry name" value="Zinc_finger"/>
</dbReference>
<feature type="compositionally biased region" description="Acidic residues" evidence="9">
    <location>
        <begin position="401"/>
        <end position="411"/>
    </location>
</feature>
<comment type="subcellular location">
    <subcellularLocation>
        <location evidence="1">Nucleus</location>
    </subcellularLocation>
</comment>
<dbReference type="FunFam" id="3.30.160.60:FF:000161">
    <property type="entry name" value="Zinc finger protein 366"/>
    <property type="match status" value="1"/>
</dbReference>
<dbReference type="InterPro" id="IPR036236">
    <property type="entry name" value="Znf_C2H2_sf"/>
</dbReference>
<dbReference type="GO" id="GO:0010468">
    <property type="term" value="P:regulation of gene expression"/>
    <property type="evidence" value="ECO:0007669"/>
    <property type="project" value="TreeGrafter"/>
</dbReference>
<feature type="domain" description="C2H2-type" evidence="10">
    <location>
        <begin position="94"/>
        <end position="121"/>
    </location>
</feature>
<dbReference type="Gene3D" id="3.30.160.60">
    <property type="entry name" value="Classic Zinc Finger"/>
    <property type="match status" value="6"/>
</dbReference>
<comment type="caution">
    <text evidence="11">The sequence shown here is derived from an EMBL/GenBank/DDBJ whole genome shotgun (WGS) entry which is preliminary data.</text>
</comment>
<keyword evidence="4 8" id="KW-0863">Zinc-finger</keyword>
<dbReference type="AlphaFoldDB" id="A0AAV8XQG2"/>
<dbReference type="GO" id="GO:0008270">
    <property type="term" value="F:zinc ion binding"/>
    <property type="evidence" value="ECO:0007669"/>
    <property type="project" value="UniProtKB-KW"/>
</dbReference>
<dbReference type="PROSITE" id="PS00028">
    <property type="entry name" value="ZINC_FINGER_C2H2_1"/>
    <property type="match status" value="10"/>
</dbReference>
<feature type="domain" description="C2H2-type" evidence="10">
    <location>
        <begin position="122"/>
        <end position="149"/>
    </location>
</feature>
<feature type="domain" description="C2H2-type" evidence="10">
    <location>
        <begin position="326"/>
        <end position="353"/>
    </location>
</feature>
<evidence type="ECO:0000256" key="2">
    <source>
        <dbReference type="ARBA" id="ARBA00022723"/>
    </source>
</evidence>
<feature type="domain" description="C2H2-type" evidence="10">
    <location>
        <begin position="234"/>
        <end position="261"/>
    </location>
</feature>
<gene>
    <name evidence="11" type="ORF">NQ318_004261</name>
</gene>
<keyword evidence="6" id="KW-0238">DNA-binding</keyword>